<proteinExistence type="predicted"/>
<comment type="caution">
    <text evidence="1">The sequence shown here is derived from an EMBL/GenBank/DDBJ whole genome shotgun (WGS) entry which is preliminary data.</text>
</comment>
<reference evidence="1 2" key="1">
    <citation type="submission" date="2008-07" db="EMBL/GenBank/DDBJ databases">
        <authorList>
            <person name="Gonzalez J."/>
            <person name="Sokolova T."/>
            <person name="Ferriera S."/>
            <person name="Johnson J."/>
            <person name="Kravitz S."/>
            <person name="Beeson K."/>
            <person name="Sutton G."/>
            <person name="Rogers Y.-H."/>
            <person name="Friedman R."/>
            <person name="Frazier M."/>
            <person name="Venter J.C."/>
        </authorList>
    </citation>
    <scope>NUCLEOTIDE SEQUENCE [LARGE SCALE GENOMIC DNA]</scope>
    <source>
        <strain evidence="1 2">DSM 12653</strain>
    </source>
</reference>
<dbReference type="Proteomes" id="UP000010146">
    <property type="component" value="Unassembled WGS sequence"/>
</dbReference>
<gene>
    <name evidence="1" type="ORF">CDSM653_00375</name>
</gene>
<evidence type="ECO:0000313" key="1">
    <source>
        <dbReference type="EMBL" id="KKC30520.1"/>
    </source>
</evidence>
<dbReference type="EMBL" id="ABXP02000030">
    <property type="protein sequence ID" value="KKC30520.1"/>
    <property type="molecule type" value="Genomic_DNA"/>
</dbReference>
<accession>A0A0F5PPI3</accession>
<sequence length="83" mass="9377">MGNCNKGDCLEKGGRKMKEITKLSKIWLNIEKPVKKGLKISNELTLESNIKKLIRKEIDSEIDIVETILDVGCHPSAPRRMIS</sequence>
<evidence type="ECO:0000313" key="2">
    <source>
        <dbReference type="Proteomes" id="UP000010146"/>
    </source>
</evidence>
<name>A0A0F5PPI3_9THEO</name>
<dbReference type="AlphaFoldDB" id="A0A0F5PPI3"/>
<reference evidence="1 2" key="2">
    <citation type="journal article" date="2015" name="BMC Genomics">
        <title>Analysis of three genomes within the thermophilic bacterial species Caldanaerobacter subterraneus with a focus on carbon monoxide dehydrogenase evolution and hydrolase diversity.</title>
        <authorList>
            <person name="Sant'Anna F.H."/>
            <person name="Lebedinsky A.V."/>
            <person name="Sokolova T.G."/>
            <person name="Robb F.T."/>
            <person name="Gonzalez J.M."/>
        </authorList>
    </citation>
    <scope>NUCLEOTIDE SEQUENCE [LARGE SCALE GENOMIC DNA]</scope>
    <source>
        <strain evidence="1 2">DSM 12653</strain>
    </source>
</reference>
<protein>
    <submittedName>
        <fullName evidence="1">Uncharacterized protein</fullName>
    </submittedName>
</protein>
<organism evidence="1 2">
    <name type="scientific">Caldanaerobacter subterraneus subsp. pacificus DSM 12653</name>
    <dbReference type="NCBI Taxonomy" id="391606"/>
    <lineage>
        <taxon>Bacteria</taxon>
        <taxon>Bacillati</taxon>
        <taxon>Bacillota</taxon>
        <taxon>Clostridia</taxon>
        <taxon>Thermoanaerobacterales</taxon>
        <taxon>Thermoanaerobacteraceae</taxon>
        <taxon>Caldanaerobacter</taxon>
    </lineage>
</organism>
<reference evidence="2" key="3">
    <citation type="submission" date="2015-02" db="EMBL/GenBank/DDBJ databases">
        <title>Genome analysis of three genomes within the thermophilic hydrogenogenic bacterial species Caldanaerobacter subterraneus.</title>
        <authorList>
            <person name="Sant'Anna F.H."/>
            <person name="Lebedinsky A."/>
            <person name="Sokolova T."/>
            <person name="Robb F.T."/>
            <person name="Gonzalez J.M."/>
        </authorList>
    </citation>
    <scope>NUCLEOTIDE SEQUENCE [LARGE SCALE GENOMIC DNA]</scope>
    <source>
        <strain evidence="2">DSM 12653</strain>
    </source>
</reference>